<sequence length="58" mass="6574">MGLALDEPKEDDAHFQVDKLNFIVEKHLAKSWPEVRIDYRDSWMGKGFVVYAGSGACC</sequence>
<dbReference type="KEGG" id="tfr:BR63_10190"/>
<keyword evidence="2" id="KW-1185">Reference proteome</keyword>
<reference evidence="1 2" key="1">
    <citation type="journal article" date="2019" name="Front. Microbiol.">
        <title>Thermoanaerosceptrum fracticalcis gen. nov. sp. nov., a Novel Fumarate-Fermenting Microorganism From a Deep Fractured Carbonate Aquifer of the US Great Basin.</title>
        <authorList>
            <person name="Hamilton-Brehm S.D."/>
            <person name="Stewart L.E."/>
            <person name="Zavarin M."/>
            <person name="Caldwell M."/>
            <person name="Lawson P.A."/>
            <person name="Onstott T.C."/>
            <person name="Grzymski J."/>
            <person name="Neveux I."/>
            <person name="Lollar B.S."/>
            <person name="Russell C.E."/>
            <person name="Moser D.P."/>
        </authorList>
    </citation>
    <scope>NUCLEOTIDE SEQUENCE [LARGE SCALE GENOMIC DNA]</scope>
    <source>
        <strain evidence="1 2">DRI-13</strain>
    </source>
</reference>
<name>A0A7G6E3I6_THEFR</name>
<proteinExistence type="predicted"/>
<evidence type="ECO:0000313" key="1">
    <source>
        <dbReference type="EMBL" id="QNB46640.1"/>
    </source>
</evidence>
<accession>A0A7G6E3I6</accession>
<dbReference type="Proteomes" id="UP000515847">
    <property type="component" value="Chromosome"/>
</dbReference>
<organism evidence="1 2">
    <name type="scientific">Thermanaerosceptrum fracticalcis</name>
    <dbReference type="NCBI Taxonomy" id="1712410"/>
    <lineage>
        <taxon>Bacteria</taxon>
        <taxon>Bacillati</taxon>
        <taxon>Bacillota</taxon>
        <taxon>Clostridia</taxon>
        <taxon>Eubacteriales</taxon>
        <taxon>Peptococcaceae</taxon>
        <taxon>Thermanaerosceptrum</taxon>
    </lineage>
</organism>
<dbReference type="Gene3D" id="2.60.300.12">
    <property type="entry name" value="HesB-like domain"/>
    <property type="match status" value="1"/>
</dbReference>
<dbReference type="OrthoDB" id="1957446at2"/>
<dbReference type="InterPro" id="IPR035903">
    <property type="entry name" value="HesB-like_dom_sf"/>
</dbReference>
<dbReference type="AlphaFoldDB" id="A0A7G6E3I6"/>
<dbReference type="EMBL" id="CP045798">
    <property type="protein sequence ID" value="QNB46640.1"/>
    <property type="molecule type" value="Genomic_DNA"/>
</dbReference>
<evidence type="ECO:0000313" key="2">
    <source>
        <dbReference type="Proteomes" id="UP000515847"/>
    </source>
</evidence>
<dbReference type="SUPFAM" id="SSF89360">
    <property type="entry name" value="HesB-like domain"/>
    <property type="match status" value="1"/>
</dbReference>
<protein>
    <submittedName>
        <fullName evidence="1">Uncharacterized protein</fullName>
    </submittedName>
</protein>
<gene>
    <name evidence="1" type="ORF">BR63_10190</name>
</gene>